<gene>
    <name evidence="2" type="ORF">Aph01nite_69410</name>
</gene>
<keyword evidence="3" id="KW-1185">Reference proteome</keyword>
<reference evidence="2" key="1">
    <citation type="submission" date="2021-01" db="EMBL/GenBank/DDBJ databases">
        <title>Whole genome shotgun sequence of Acrocarpospora phusangensis NBRC 108782.</title>
        <authorList>
            <person name="Komaki H."/>
            <person name="Tamura T."/>
        </authorList>
    </citation>
    <scope>NUCLEOTIDE SEQUENCE</scope>
    <source>
        <strain evidence="2">NBRC 108782</strain>
    </source>
</reference>
<dbReference type="Gene3D" id="2.60.40.10">
    <property type="entry name" value="Immunoglobulins"/>
    <property type="match status" value="1"/>
</dbReference>
<feature type="signal peptide" evidence="1">
    <location>
        <begin position="1"/>
        <end position="29"/>
    </location>
</feature>
<proteinExistence type="predicted"/>
<dbReference type="Proteomes" id="UP000640052">
    <property type="component" value="Unassembled WGS sequence"/>
</dbReference>
<protein>
    <recommendedName>
        <fullName evidence="4">Ig-like domain-containing protein</fullName>
    </recommendedName>
</protein>
<organism evidence="2 3">
    <name type="scientific">Acrocarpospora phusangensis</name>
    <dbReference type="NCBI Taxonomy" id="1070424"/>
    <lineage>
        <taxon>Bacteria</taxon>
        <taxon>Bacillati</taxon>
        <taxon>Actinomycetota</taxon>
        <taxon>Actinomycetes</taxon>
        <taxon>Streptosporangiales</taxon>
        <taxon>Streptosporangiaceae</taxon>
        <taxon>Acrocarpospora</taxon>
    </lineage>
</organism>
<dbReference type="GO" id="GO:0005975">
    <property type="term" value="P:carbohydrate metabolic process"/>
    <property type="evidence" value="ECO:0007669"/>
    <property type="project" value="UniProtKB-ARBA"/>
</dbReference>
<evidence type="ECO:0000313" key="2">
    <source>
        <dbReference type="EMBL" id="GIH28631.1"/>
    </source>
</evidence>
<dbReference type="RefSeq" id="WP_204045246.1">
    <property type="nucleotide sequence ID" value="NZ_BOOA01000087.1"/>
</dbReference>
<name>A0A919QGZ6_9ACTN</name>
<comment type="caution">
    <text evidence="2">The sequence shown here is derived from an EMBL/GenBank/DDBJ whole genome shotgun (WGS) entry which is preliminary data.</text>
</comment>
<accession>A0A919QGZ6</accession>
<sequence>MRSRRTGTLLLTSLLISTTLAVLPQTAQAANASVVSAESWTYVTKDLPDETHWNATPFALTGYVPGGLSRSFYRFDLSELRHRAETGWFRNVLHGGTGCPAALELWETGTVTPQTTWRNQPRWLKKLASVRFTENCAEQIVEWPLTGLPDRKKITVGLRLADEKATGTAFLFRAGTAALQFGNTRPGKPTRLWLPAHDGCGFSQPILEKLSATNVLTPTFNALLTDRDTGQALRAHFEWRTTGGPLIAAQKTAFGPADQPKCVTVPKGQLTESGSYQWRVRADDGTALSPWSDWYPFTVDMKPPDRAPIVSSPDYPEGQSAGRIGQPGTFTFDPDGVPDIAFYCCDADSNFTTSPTVTLKPLSAGPQSLRVRSFDAAANPSPATDYSYSVNDVPLPVINSPDYPEFEYAGSPGTPGTFTFTGNGLADLITHYAYRLDPPDDPWTTIPAPDGTATTTITPTAPDAHILRVEALDRDGDTIWSTTYSFNVNP</sequence>
<evidence type="ECO:0000256" key="1">
    <source>
        <dbReference type="SAM" id="SignalP"/>
    </source>
</evidence>
<feature type="chain" id="PRO_5037732603" description="Ig-like domain-containing protein" evidence="1">
    <location>
        <begin position="30"/>
        <end position="490"/>
    </location>
</feature>
<dbReference type="InterPro" id="IPR013783">
    <property type="entry name" value="Ig-like_fold"/>
</dbReference>
<keyword evidence="1" id="KW-0732">Signal</keyword>
<dbReference type="AlphaFoldDB" id="A0A919QGZ6"/>
<dbReference type="EMBL" id="BOOA01000087">
    <property type="protein sequence ID" value="GIH28631.1"/>
    <property type="molecule type" value="Genomic_DNA"/>
</dbReference>
<evidence type="ECO:0008006" key="4">
    <source>
        <dbReference type="Google" id="ProtNLM"/>
    </source>
</evidence>
<evidence type="ECO:0000313" key="3">
    <source>
        <dbReference type="Proteomes" id="UP000640052"/>
    </source>
</evidence>